<accession>A0A4Y2M4B2</accession>
<name>A0A4Y2M4B2_ARAVE</name>
<dbReference type="Proteomes" id="UP000499080">
    <property type="component" value="Unassembled WGS sequence"/>
</dbReference>
<organism evidence="1 2">
    <name type="scientific">Araneus ventricosus</name>
    <name type="common">Orbweaver spider</name>
    <name type="synonym">Epeira ventricosa</name>
    <dbReference type="NCBI Taxonomy" id="182803"/>
    <lineage>
        <taxon>Eukaryota</taxon>
        <taxon>Metazoa</taxon>
        <taxon>Ecdysozoa</taxon>
        <taxon>Arthropoda</taxon>
        <taxon>Chelicerata</taxon>
        <taxon>Arachnida</taxon>
        <taxon>Araneae</taxon>
        <taxon>Araneomorphae</taxon>
        <taxon>Entelegynae</taxon>
        <taxon>Araneoidea</taxon>
        <taxon>Araneidae</taxon>
        <taxon>Araneus</taxon>
    </lineage>
</organism>
<sequence length="94" mass="10274">MKLEIVRVGEEECGWEEFCDFEPCLETNFGTSANALPNFSTKMSGIKTVGGTNGLAFLSRECPGLERSAQKFGFPSILAIQPFHLVCQAINAEI</sequence>
<keyword evidence="2" id="KW-1185">Reference proteome</keyword>
<evidence type="ECO:0000313" key="1">
    <source>
        <dbReference type="EMBL" id="GBN21263.1"/>
    </source>
</evidence>
<dbReference type="EMBL" id="BGPR01006713">
    <property type="protein sequence ID" value="GBN21263.1"/>
    <property type="molecule type" value="Genomic_DNA"/>
</dbReference>
<gene>
    <name evidence="1" type="ORF">AVEN_33653_1</name>
</gene>
<proteinExistence type="predicted"/>
<comment type="caution">
    <text evidence="1">The sequence shown here is derived from an EMBL/GenBank/DDBJ whole genome shotgun (WGS) entry which is preliminary data.</text>
</comment>
<evidence type="ECO:0000313" key="2">
    <source>
        <dbReference type="Proteomes" id="UP000499080"/>
    </source>
</evidence>
<protein>
    <submittedName>
        <fullName evidence="1">Uncharacterized protein</fullName>
    </submittedName>
</protein>
<dbReference type="AlphaFoldDB" id="A0A4Y2M4B2"/>
<reference evidence="1 2" key="1">
    <citation type="journal article" date="2019" name="Sci. Rep.">
        <title>Orb-weaving spider Araneus ventricosus genome elucidates the spidroin gene catalogue.</title>
        <authorList>
            <person name="Kono N."/>
            <person name="Nakamura H."/>
            <person name="Ohtoshi R."/>
            <person name="Moran D.A.P."/>
            <person name="Shinohara A."/>
            <person name="Yoshida Y."/>
            <person name="Fujiwara M."/>
            <person name="Mori M."/>
            <person name="Tomita M."/>
            <person name="Arakawa K."/>
        </authorList>
    </citation>
    <scope>NUCLEOTIDE SEQUENCE [LARGE SCALE GENOMIC DNA]</scope>
</reference>